<proteinExistence type="predicted"/>
<gene>
    <name evidence="2" type="ORF">GTP46_25840</name>
</gene>
<reference evidence="2 3" key="1">
    <citation type="submission" date="2019-12" db="EMBL/GenBank/DDBJ databases">
        <title>Novel species isolated from a subtropical stream in China.</title>
        <authorList>
            <person name="Lu H."/>
        </authorList>
    </citation>
    <scope>NUCLEOTIDE SEQUENCE [LARGE SCALE GENOMIC DNA]</scope>
    <source>
        <strain evidence="2 3">FT135W</strain>
    </source>
</reference>
<evidence type="ECO:0000256" key="1">
    <source>
        <dbReference type="SAM" id="SignalP"/>
    </source>
</evidence>
<keyword evidence="1" id="KW-0732">Signal</keyword>
<protein>
    <submittedName>
        <fullName evidence="2">Uncharacterized protein</fullName>
    </submittedName>
</protein>
<name>A0A6L8KF70_9BURK</name>
<dbReference type="EMBL" id="WWCN01000022">
    <property type="protein sequence ID" value="MYM26056.1"/>
    <property type="molecule type" value="Genomic_DNA"/>
</dbReference>
<feature type="chain" id="PRO_5026934155" evidence="1">
    <location>
        <begin position="22"/>
        <end position="143"/>
    </location>
</feature>
<feature type="signal peptide" evidence="1">
    <location>
        <begin position="1"/>
        <end position="21"/>
    </location>
</feature>
<sequence length="143" mass="15952">MKQTVSAIFLMSCFLICPSMAQTGKSSLAVKKNTDYLIVDYTAINFETNESELVKMFPSVRCEQMPNPQVRMCRLPVAKGQSISYLYFSGKLININGRTRTKMAKPPQMTCDAARAQFRACQQLGEHAFVDCLAKINAPPGCR</sequence>
<dbReference type="Proteomes" id="UP000479335">
    <property type="component" value="Unassembled WGS sequence"/>
</dbReference>
<comment type="caution">
    <text evidence="2">The sequence shown here is derived from an EMBL/GenBank/DDBJ whole genome shotgun (WGS) entry which is preliminary data.</text>
</comment>
<evidence type="ECO:0000313" key="3">
    <source>
        <dbReference type="Proteomes" id="UP000479335"/>
    </source>
</evidence>
<keyword evidence="3" id="KW-1185">Reference proteome</keyword>
<dbReference type="RefSeq" id="WP_161009499.1">
    <property type="nucleotide sequence ID" value="NZ_WWCN01000022.1"/>
</dbReference>
<dbReference type="AlphaFoldDB" id="A0A6L8KF70"/>
<evidence type="ECO:0000313" key="2">
    <source>
        <dbReference type="EMBL" id="MYM26056.1"/>
    </source>
</evidence>
<organism evidence="2 3">
    <name type="scientific">Duganella flavida</name>
    <dbReference type="NCBI Taxonomy" id="2692175"/>
    <lineage>
        <taxon>Bacteria</taxon>
        <taxon>Pseudomonadati</taxon>
        <taxon>Pseudomonadota</taxon>
        <taxon>Betaproteobacteria</taxon>
        <taxon>Burkholderiales</taxon>
        <taxon>Oxalobacteraceae</taxon>
        <taxon>Telluria group</taxon>
        <taxon>Duganella</taxon>
    </lineage>
</organism>
<accession>A0A6L8KF70</accession>